<gene>
    <name evidence="10" type="primary">ddl</name>
    <name evidence="15" type="ORF">IAB44_16340</name>
</gene>
<feature type="binding site" evidence="12">
    <location>
        <position position="306"/>
    </location>
    <ligand>
        <name>Mg(2+)</name>
        <dbReference type="ChEBI" id="CHEBI:18420"/>
        <label>2</label>
    </ligand>
</feature>
<evidence type="ECO:0000256" key="3">
    <source>
        <dbReference type="ARBA" id="ARBA00022490"/>
    </source>
</evidence>
<sequence length="350" mass="38625">MNIVVLAGGTSTEREISIVSGTQICIALRGRGHRAVLVDIYSGDRRLMEGERFPEAYDVEEAAAYIRGFDQAIRENYDPSRPFFGPGVLELCQSADIVFMALHGSNGEDGKVQAVFDLLRIPYTGSGPLGSAMAMDKGISKQLFRQSGLPTPEGFVLRKEEKDRSLESRSLCLPCVVKPCCGGSSVGVSIAHTREEYEKALDDAFSYEDELVVERYIRGREFSVGVVDGEAYPIIELEPIQGFYDYHNKYAAGSTIETCPAKLSDSLTGQMQEYACLAYRILRLEKYARIDFMMDEKEEIYCLEANTLPGMTPTSLLPQEAAALGMSFGDLCEKLIQVSLSDYKKTGAQV</sequence>
<dbReference type="HAMAP" id="MF_00047">
    <property type="entry name" value="Dala_Dala_lig"/>
    <property type="match status" value="1"/>
</dbReference>
<evidence type="ECO:0000256" key="1">
    <source>
        <dbReference type="ARBA" id="ARBA00004496"/>
    </source>
</evidence>
<dbReference type="PANTHER" id="PTHR23132">
    <property type="entry name" value="D-ALANINE--D-ALANINE LIGASE"/>
    <property type="match status" value="1"/>
</dbReference>
<dbReference type="GO" id="GO:0008716">
    <property type="term" value="F:D-alanine-D-alanine ligase activity"/>
    <property type="evidence" value="ECO:0007669"/>
    <property type="project" value="UniProtKB-UniRule"/>
</dbReference>
<evidence type="ECO:0000256" key="4">
    <source>
        <dbReference type="ARBA" id="ARBA00022598"/>
    </source>
</evidence>
<feature type="binding site" evidence="12">
    <location>
        <position position="304"/>
    </location>
    <ligand>
        <name>Mg(2+)</name>
        <dbReference type="ChEBI" id="CHEBI:18420"/>
        <label>2</label>
    </ligand>
</feature>
<dbReference type="PANTHER" id="PTHR23132:SF23">
    <property type="entry name" value="D-ALANINE--D-ALANINE LIGASE B"/>
    <property type="match status" value="1"/>
</dbReference>
<dbReference type="Gene3D" id="3.40.50.20">
    <property type="match status" value="1"/>
</dbReference>
<comment type="cofactor">
    <cofactor evidence="12">
        <name>Mg(2+)</name>
        <dbReference type="ChEBI" id="CHEBI:18420"/>
    </cofactor>
    <cofactor evidence="12">
        <name>Mn(2+)</name>
        <dbReference type="ChEBI" id="CHEBI:29035"/>
    </cofactor>
    <text evidence="12">Binds 2 magnesium or manganese ions per subunit.</text>
</comment>
<evidence type="ECO:0000256" key="10">
    <source>
        <dbReference type="HAMAP-Rule" id="MF_00047"/>
    </source>
</evidence>
<evidence type="ECO:0000256" key="8">
    <source>
        <dbReference type="ARBA" id="ARBA00022984"/>
    </source>
</evidence>
<dbReference type="GO" id="GO:0071555">
    <property type="term" value="P:cell wall organization"/>
    <property type="evidence" value="ECO:0007669"/>
    <property type="project" value="UniProtKB-KW"/>
</dbReference>
<dbReference type="InterPro" id="IPR013815">
    <property type="entry name" value="ATP_grasp_subdomain_1"/>
</dbReference>
<dbReference type="EMBL" id="DVIQ01000112">
    <property type="protein sequence ID" value="HIS33093.1"/>
    <property type="molecule type" value="Genomic_DNA"/>
</dbReference>
<evidence type="ECO:0000256" key="12">
    <source>
        <dbReference type="PIRSR" id="PIRSR039102-3"/>
    </source>
</evidence>
<keyword evidence="5 13" id="KW-0547">Nucleotide-binding</keyword>
<dbReference type="InterPro" id="IPR011761">
    <property type="entry name" value="ATP-grasp"/>
</dbReference>
<keyword evidence="9 10" id="KW-0961">Cell wall biogenesis/degradation</keyword>
<dbReference type="GO" id="GO:0008360">
    <property type="term" value="P:regulation of cell shape"/>
    <property type="evidence" value="ECO:0007669"/>
    <property type="project" value="UniProtKB-KW"/>
</dbReference>
<comment type="function">
    <text evidence="10">Cell wall formation.</text>
</comment>
<proteinExistence type="inferred from homology"/>
<dbReference type="SMART" id="SM01209">
    <property type="entry name" value="GARS_A"/>
    <property type="match status" value="1"/>
</dbReference>
<dbReference type="Proteomes" id="UP000823935">
    <property type="component" value="Unassembled WGS sequence"/>
</dbReference>
<dbReference type="InterPro" id="IPR011095">
    <property type="entry name" value="Dala_Dala_lig_C"/>
</dbReference>
<dbReference type="GO" id="GO:0009252">
    <property type="term" value="P:peptidoglycan biosynthetic process"/>
    <property type="evidence" value="ECO:0007669"/>
    <property type="project" value="UniProtKB-UniRule"/>
</dbReference>
<evidence type="ECO:0000313" key="15">
    <source>
        <dbReference type="EMBL" id="HIS33093.1"/>
    </source>
</evidence>
<feature type="active site" evidence="11">
    <location>
        <position position="13"/>
    </location>
</feature>
<dbReference type="InterPro" id="IPR000291">
    <property type="entry name" value="D-Ala_lig_Van_CS"/>
</dbReference>
<evidence type="ECO:0000313" key="16">
    <source>
        <dbReference type="Proteomes" id="UP000823935"/>
    </source>
</evidence>
<dbReference type="Gene3D" id="3.30.470.20">
    <property type="entry name" value="ATP-grasp fold, B domain"/>
    <property type="match status" value="1"/>
</dbReference>
<reference evidence="15" key="1">
    <citation type="submission" date="2020-10" db="EMBL/GenBank/DDBJ databases">
        <authorList>
            <person name="Gilroy R."/>
        </authorList>
    </citation>
    <scope>NUCLEOTIDE SEQUENCE</scope>
    <source>
        <strain evidence="15">CHK190-19873</strain>
    </source>
</reference>
<dbReference type="NCBIfam" id="NF002528">
    <property type="entry name" value="PRK01966.1-4"/>
    <property type="match status" value="1"/>
</dbReference>
<dbReference type="Gene3D" id="3.30.1490.20">
    <property type="entry name" value="ATP-grasp fold, A domain"/>
    <property type="match status" value="1"/>
</dbReference>
<evidence type="ECO:0000256" key="13">
    <source>
        <dbReference type="PROSITE-ProRule" id="PRU00409"/>
    </source>
</evidence>
<accession>A0A9D1JLS7</accession>
<keyword evidence="12" id="KW-0464">Manganese</keyword>
<evidence type="ECO:0000256" key="5">
    <source>
        <dbReference type="ARBA" id="ARBA00022741"/>
    </source>
</evidence>
<keyword evidence="4 10" id="KW-0436">Ligase</keyword>
<dbReference type="PROSITE" id="PS00843">
    <property type="entry name" value="DALA_DALA_LIGASE_1"/>
    <property type="match status" value="1"/>
</dbReference>
<evidence type="ECO:0000256" key="2">
    <source>
        <dbReference type="ARBA" id="ARBA00010871"/>
    </source>
</evidence>
<feature type="active site" evidence="11">
    <location>
        <position position="315"/>
    </location>
</feature>
<name>A0A9D1JLS7_9FIRM</name>
<keyword evidence="12" id="KW-0479">Metal-binding</keyword>
<feature type="domain" description="ATP-grasp" evidence="14">
    <location>
        <begin position="141"/>
        <end position="337"/>
    </location>
</feature>
<evidence type="ECO:0000256" key="11">
    <source>
        <dbReference type="PIRSR" id="PIRSR039102-1"/>
    </source>
</evidence>
<comment type="caution">
    <text evidence="15">The sequence shown here is derived from an EMBL/GenBank/DDBJ whole genome shotgun (WGS) entry which is preliminary data.</text>
</comment>
<comment type="similarity">
    <text evidence="2 10">Belongs to the D-alanine--D-alanine ligase family.</text>
</comment>
<keyword evidence="3 10" id="KW-0963">Cytoplasm</keyword>
<keyword evidence="7 10" id="KW-0133">Cell shape</keyword>
<dbReference type="Pfam" id="PF07478">
    <property type="entry name" value="Dala_Dala_lig_C"/>
    <property type="match status" value="1"/>
</dbReference>
<dbReference type="NCBIfam" id="TIGR01205">
    <property type="entry name" value="D_ala_D_alaTIGR"/>
    <property type="match status" value="1"/>
</dbReference>
<dbReference type="InterPro" id="IPR016185">
    <property type="entry name" value="PreATP-grasp_dom_sf"/>
</dbReference>
<dbReference type="GO" id="GO:0046872">
    <property type="term" value="F:metal ion binding"/>
    <property type="evidence" value="ECO:0007669"/>
    <property type="project" value="UniProtKB-KW"/>
</dbReference>
<dbReference type="InterPro" id="IPR011127">
    <property type="entry name" value="Dala_Dala_lig_N"/>
</dbReference>
<dbReference type="PROSITE" id="PS50975">
    <property type="entry name" value="ATP_GRASP"/>
    <property type="match status" value="1"/>
</dbReference>
<protein>
    <recommendedName>
        <fullName evidence="10">D-alanine--D-alanine ligase</fullName>
        <ecNumber evidence="10">6.3.2.4</ecNumber>
    </recommendedName>
    <alternativeName>
        <fullName evidence="10">D-Ala-D-Ala ligase</fullName>
    </alternativeName>
    <alternativeName>
        <fullName evidence="10">D-alanylalanine synthetase</fullName>
    </alternativeName>
</protein>
<dbReference type="InterPro" id="IPR005905">
    <property type="entry name" value="D_ala_D_ala"/>
</dbReference>
<dbReference type="Pfam" id="PF01820">
    <property type="entry name" value="Dala_Dala_lig_N"/>
    <property type="match status" value="1"/>
</dbReference>
<comment type="subcellular location">
    <subcellularLocation>
        <location evidence="1 10">Cytoplasm</location>
    </subcellularLocation>
</comment>
<dbReference type="SUPFAM" id="SSF52440">
    <property type="entry name" value="PreATP-grasp domain"/>
    <property type="match status" value="1"/>
</dbReference>
<feature type="active site" evidence="11">
    <location>
        <position position="184"/>
    </location>
</feature>
<feature type="binding site" evidence="12">
    <location>
        <position position="291"/>
    </location>
    <ligand>
        <name>Mg(2+)</name>
        <dbReference type="ChEBI" id="CHEBI:18420"/>
        <label>1</label>
    </ligand>
</feature>
<comment type="pathway">
    <text evidence="10">Cell wall biogenesis; peptidoglycan biosynthesis.</text>
</comment>
<dbReference type="GO" id="GO:0005524">
    <property type="term" value="F:ATP binding"/>
    <property type="evidence" value="ECO:0007669"/>
    <property type="project" value="UniProtKB-UniRule"/>
</dbReference>
<reference evidence="15" key="2">
    <citation type="journal article" date="2021" name="PeerJ">
        <title>Extensive microbial diversity within the chicken gut microbiome revealed by metagenomics and culture.</title>
        <authorList>
            <person name="Gilroy R."/>
            <person name="Ravi A."/>
            <person name="Getino M."/>
            <person name="Pursley I."/>
            <person name="Horton D.L."/>
            <person name="Alikhan N.F."/>
            <person name="Baker D."/>
            <person name="Gharbi K."/>
            <person name="Hall N."/>
            <person name="Watson M."/>
            <person name="Adriaenssens E.M."/>
            <person name="Foster-Nyarko E."/>
            <person name="Jarju S."/>
            <person name="Secka A."/>
            <person name="Antonio M."/>
            <person name="Oren A."/>
            <person name="Chaudhuri R.R."/>
            <person name="La Ragione R."/>
            <person name="Hildebrand F."/>
            <person name="Pallen M.J."/>
        </authorList>
    </citation>
    <scope>NUCLEOTIDE SEQUENCE</scope>
    <source>
        <strain evidence="15">CHK190-19873</strain>
    </source>
</reference>
<keyword evidence="8 10" id="KW-0573">Peptidoglycan synthesis</keyword>
<dbReference type="SUPFAM" id="SSF56059">
    <property type="entry name" value="Glutathione synthetase ATP-binding domain-like"/>
    <property type="match status" value="1"/>
</dbReference>
<dbReference type="AlphaFoldDB" id="A0A9D1JLS7"/>
<dbReference type="PIRSF" id="PIRSF039102">
    <property type="entry name" value="Ddl/VanB"/>
    <property type="match status" value="1"/>
</dbReference>
<evidence type="ECO:0000259" key="14">
    <source>
        <dbReference type="PROSITE" id="PS50975"/>
    </source>
</evidence>
<dbReference type="EC" id="6.3.2.4" evidence="10"/>
<dbReference type="GO" id="GO:0005737">
    <property type="term" value="C:cytoplasm"/>
    <property type="evidence" value="ECO:0007669"/>
    <property type="project" value="UniProtKB-SubCell"/>
</dbReference>
<comment type="catalytic activity">
    <reaction evidence="10">
        <text>2 D-alanine + ATP = D-alanyl-D-alanine + ADP + phosphate + H(+)</text>
        <dbReference type="Rhea" id="RHEA:11224"/>
        <dbReference type="ChEBI" id="CHEBI:15378"/>
        <dbReference type="ChEBI" id="CHEBI:30616"/>
        <dbReference type="ChEBI" id="CHEBI:43474"/>
        <dbReference type="ChEBI" id="CHEBI:57416"/>
        <dbReference type="ChEBI" id="CHEBI:57822"/>
        <dbReference type="ChEBI" id="CHEBI:456216"/>
        <dbReference type="EC" id="6.3.2.4"/>
    </reaction>
</comment>
<feature type="binding site" evidence="12">
    <location>
        <position position="304"/>
    </location>
    <ligand>
        <name>Mg(2+)</name>
        <dbReference type="ChEBI" id="CHEBI:18420"/>
        <label>1</label>
    </ligand>
</feature>
<keyword evidence="6 13" id="KW-0067">ATP-binding</keyword>
<evidence type="ECO:0000256" key="6">
    <source>
        <dbReference type="ARBA" id="ARBA00022840"/>
    </source>
</evidence>
<evidence type="ECO:0000256" key="9">
    <source>
        <dbReference type="ARBA" id="ARBA00023316"/>
    </source>
</evidence>
<keyword evidence="12" id="KW-0460">Magnesium</keyword>
<organism evidence="15 16">
    <name type="scientific">Candidatus Limivivens intestinipullorum</name>
    <dbReference type="NCBI Taxonomy" id="2840858"/>
    <lineage>
        <taxon>Bacteria</taxon>
        <taxon>Bacillati</taxon>
        <taxon>Bacillota</taxon>
        <taxon>Clostridia</taxon>
        <taxon>Lachnospirales</taxon>
        <taxon>Lachnospiraceae</taxon>
        <taxon>Lachnospiraceae incertae sedis</taxon>
        <taxon>Candidatus Limivivens</taxon>
    </lineage>
</organism>
<dbReference type="NCBIfam" id="NF002378">
    <property type="entry name" value="PRK01372.1"/>
    <property type="match status" value="1"/>
</dbReference>
<evidence type="ECO:0000256" key="7">
    <source>
        <dbReference type="ARBA" id="ARBA00022960"/>
    </source>
</evidence>